<evidence type="ECO:0000256" key="2">
    <source>
        <dbReference type="SAM" id="Coils"/>
    </source>
</evidence>
<comment type="similarity">
    <text evidence="1">Belongs to the transposase 8 family.</text>
</comment>
<dbReference type="RefSeq" id="WP_343862784.1">
    <property type="nucleotide sequence ID" value="NZ_BAAAFD010000041.1"/>
</dbReference>
<dbReference type="InterPro" id="IPR051839">
    <property type="entry name" value="RD_transcriptional_regulator"/>
</dbReference>
<protein>
    <submittedName>
        <fullName evidence="3">IS3 family transposase</fullName>
    </submittedName>
</protein>
<dbReference type="EMBL" id="BAAAFD010000041">
    <property type="protein sequence ID" value="GAA0860517.1"/>
    <property type="molecule type" value="Genomic_DNA"/>
</dbReference>
<dbReference type="PANTHER" id="PTHR33215">
    <property type="entry name" value="PROTEIN DISTAL ANTENNA"/>
    <property type="match status" value="1"/>
</dbReference>
<comment type="caution">
    <text evidence="3">The sequence shown here is derived from an EMBL/GenBank/DDBJ whole genome shotgun (WGS) entry which is preliminary data.</text>
</comment>
<evidence type="ECO:0000313" key="4">
    <source>
        <dbReference type="Proteomes" id="UP001500359"/>
    </source>
</evidence>
<dbReference type="SUPFAM" id="SSF46689">
    <property type="entry name" value="Homeodomain-like"/>
    <property type="match status" value="1"/>
</dbReference>
<dbReference type="InterPro" id="IPR002514">
    <property type="entry name" value="Transposase_8"/>
</dbReference>
<feature type="coiled-coil region" evidence="2">
    <location>
        <begin position="67"/>
        <end position="94"/>
    </location>
</feature>
<dbReference type="Gene3D" id="1.10.10.60">
    <property type="entry name" value="Homeodomain-like"/>
    <property type="match status" value="1"/>
</dbReference>
<keyword evidence="2" id="KW-0175">Coiled coil</keyword>
<evidence type="ECO:0000313" key="3">
    <source>
        <dbReference type="EMBL" id="GAA0860517.1"/>
    </source>
</evidence>
<dbReference type="Proteomes" id="UP001500359">
    <property type="component" value="Unassembled WGS sequence"/>
</dbReference>
<gene>
    <name evidence="3" type="ORF">GCM10009114_37520</name>
</gene>
<evidence type="ECO:0000256" key="1">
    <source>
        <dbReference type="ARBA" id="ARBA00009964"/>
    </source>
</evidence>
<keyword evidence="4" id="KW-1185">Reference proteome</keyword>
<accession>A0ABN1LUI3</accession>
<dbReference type="PANTHER" id="PTHR33215:SF13">
    <property type="entry name" value="PROTEIN DISTAL ANTENNA"/>
    <property type="match status" value="1"/>
</dbReference>
<organism evidence="3 4">
    <name type="scientific">Aliiglaciecola litoralis</name>
    <dbReference type="NCBI Taxonomy" id="582857"/>
    <lineage>
        <taxon>Bacteria</taxon>
        <taxon>Pseudomonadati</taxon>
        <taxon>Pseudomonadota</taxon>
        <taxon>Gammaproteobacteria</taxon>
        <taxon>Alteromonadales</taxon>
        <taxon>Alteromonadaceae</taxon>
        <taxon>Aliiglaciecola</taxon>
    </lineage>
</organism>
<name>A0ABN1LUI3_9ALTE</name>
<dbReference type="Pfam" id="PF01527">
    <property type="entry name" value="HTH_Tnp_1"/>
    <property type="match status" value="1"/>
</dbReference>
<sequence length="103" mass="12117">MERKKKAQPYTETFRKEAVRRADLPGNSNRSVAAELGISAQQIYNWRRQFSRLTDKQFSRVNGVQFKTDDSEEIKRLKRQLTDLKEENEFLKKASAYFAKNQG</sequence>
<proteinExistence type="inferred from homology"/>
<reference evidence="3 4" key="1">
    <citation type="journal article" date="2019" name="Int. J. Syst. Evol. Microbiol.">
        <title>The Global Catalogue of Microorganisms (GCM) 10K type strain sequencing project: providing services to taxonomists for standard genome sequencing and annotation.</title>
        <authorList>
            <consortium name="The Broad Institute Genomics Platform"/>
            <consortium name="The Broad Institute Genome Sequencing Center for Infectious Disease"/>
            <person name="Wu L."/>
            <person name="Ma J."/>
        </authorList>
    </citation>
    <scope>NUCLEOTIDE SEQUENCE [LARGE SCALE GENOMIC DNA]</scope>
    <source>
        <strain evidence="3 4">JCM 15896</strain>
    </source>
</reference>
<dbReference type="InterPro" id="IPR009057">
    <property type="entry name" value="Homeodomain-like_sf"/>
</dbReference>